<sequence length="17" mass="1883">MILPGTHPLIAFSDANW</sequence>
<proteinExistence type="predicted"/>
<name>A0A4S3J9Q5_9EURO</name>
<gene>
    <name evidence="1" type="ORF">EYZ11_009556</name>
</gene>
<keyword evidence="2" id="KW-1185">Reference proteome</keyword>
<dbReference type="EMBL" id="SOSA01000459">
    <property type="protein sequence ID" value="THC90988.1"/>
    <property type="molecule type" value="Genomic_DNA"/>
</dbReference>
<accession>A0A4S3J9Q5</accession>
<evidence type="ECO:0000313" key="2">
    <source>
        <dbReference type="Proteomes" id="UP000308092"/>
    </source>
</evidence>
<protein>
    <submittedName>
        <fullName evidence="1">Uncharacterized protein</fullName>
    </submittedName>
</protein>
<dbReference type="Proteomes" id="UP000308092">
    <property type="component" value="Unassembled WGS sequence"/>
</dbReference>
<evidence type="ECO:0000313" key="1">
    <source>
        <dbReference type="EMBL" id="THC90988.1"/>
    </source>
</evidence>
<comment type="caution">
    <text evidence="1">The sequence shown here is derived from an EMBL/GenBank/DDBJ whole genome shotgun (WGS) entry which is preliminary data.</text>
</comment>
<dbReference type="VEuPathDB" id="FungiDB:EYZ11_009556"/>
<dbReference type="AlphaFoldDB" id="A0A4S3J9Q5"/>
<reference evidence="1 2" key="1">
    <citation type="submission" date="2019-03" db="EMBL/GenBank/DDBJ databases">
        <title>The genome sequence of a newly discovered highly antifungal drug resistant Aspergillus species, Aspergillus tanneri NIH 1004.</title>
        <authorList>
            <person name="Mounaud S."/>
            <person name="Singh I."/>
            <person name="Joardar V."/>
            <person name="Pakala S."/>
            <person name="Pakala S."/>
            <person name="Venepally P."/>
            <person name="Hoover J."/>
            <person name="Nierman W."/>
            <person name="Chung J."/>
            <person name="Losada L."/>
        </authorList>
    </citation>
    <scope>NUCLEOTIDE SEQUENCE [LARGE SCALE GENOMIC DNA]</scope>
    <source>
        <strain evidence="1 2">NIH1004</strain>
    </source>
</reference>
<organism evidence="1 2">
    <name type="scientific">Aspergillus tanneri</name>
    <dbReference type="NCBI Taxonomy" id="1220188"/>
    <lineage>
        <taxon>Eukaryota</taxon>
        <taxon>Fungi</taxon>
        <taxon>Dikarya</taxon>
        <taxon>Ascomycota</taxon>
        <taxon>Pezizomycotina</taxon>
        <taxon>Eurotiomycetes</taxon>
        <taxon>Eurotiomycetidae</taxon>
        <taxon>Eurotiales</taxon>
        <taxon>Aspergillaceae</taxon>
        <taxon>Aspergillus</taxon>
        <taxon>Aspergillus subgen. Circumdati</taxon>
    </lineage>
</organism>